<dbReference type="EMBL" id="GFPF01008113">
    <property type="protein sequence ID" value="MAA19259.1"/>
    <property type="molecule type" value="Transcribed_RNA"/>
</dbReference>
<comment type="pathway">
    <text evidence="2">Protein modification; protein glycosylation.</text>
</comment>
<dbReference type="FunFam" id="3.40.50.11660:FF:000004">
    <property type="entry name" value="Glycoprotein 3-alpha-L-fucosyltransferase A"/>
    <property type="match status" value="1"/>
</dbReference>
<evidence type="ECO:0000256" key="10">
    <source>
        <dbReference type="ARBA" id="ARBA00023136"/>
    </source>
</evidence>
<comment type="subcellular location">
    <subcellularLocation>
        <location evidence="1 12">Golgi apparatus</location>
        <location evidence="1 12">Golgi stack membrane</location>
        <topology evidence="1 12">Single-pass type II membrane protein</topology>
    </subcellularLocation>
</comment>
<dbReference type="InterPro" id="IPR038577">
    <property type="entry name" value="GT10-like_C_sf"/>
</dbReference>
<evidence type="ECO:0000256" key="6">
    <source>
        <dbReference type="ARBA" id="ARBA00022692"/>
    </source>
</evidence>
<dbReference type="InterPro" id="IPR001503">
    <property type="entry name" value="Glyco_trans_10"/>
</dbReference>
<dbReference type="Pfam" id="PF00852">
    <property type="entry name" value="Glyco_transf_10"/>
    <property type="match status" value="1"/>
</dbReference>
<keyword evidence="8" id="KW-1133">Transmembrane helix</keyword>
<evidence type="ECO:0000259" key="14">
    <source>
        <dbReference type="Pfam" id="PF17039"/>
    </source>
</evidence>
<keyword evidence="7" id="KW-0735">Signal-anchor</keyword>
<accession>A0A224YU43</accession>
<evidence type="ECO:0000256" key="8">
    <source>
        <dbReference type="ARBA" id="ARBA00022989"/>
    </source>
</evidence>
<dbReference type="Gene3D" id="3.40.50.11660">
    <property type="entry name" value="Glycosyl transferase family 10, C-terminal domain"/>
    <property type="match status" value="1"/>
</dbReference>
<evidence type="ECO:0000256" key="4">
    <source>
        <dbReference type="ARBA" id="ARBA00022676"/>
    </source>
</evidence>
<name>A0A224YU43_9ACAR</name>
<dbReference type="PANTHER" id="PTHR48438">
    <property type="entry name" value="ALPHA-(1,3)-FUCOSYLTRANSFERASE C-RELATED"/>
    <property type="match status" value="1"/>
</dbReference>
<evidence type="ECO:0000256" key="9">
    <source>
        <dbReference type="ARBA" id="ARBA00023034"/>
    </source>
</evidence>
<sequence length="406" mass="47530">MHLDIRNMHPLMYMYKPNSSVAAAIKWKHVLLVSIAVWVLFCVMMPNCILKRLHGFFRVECRDCLPFVLENQTWNLPRIMMWTSRSRTWYGTLDDSRRGEVLLENCSAKCVITNDPCLVEFSDAIVFHVPDFSSSDLPPRRHSWQRWVFHTMETPQSIENVDLNPVLDVFNWTMTYRSDSDVYVPYGRIVERDVKPAAMKRDTKALWKTKNRTVVWPISDCLSYGGREHFYLELLQYVDVDVYGKCGPHDCPKTGGNACYEHFERNYHFILAFEDSLCAEYVTEKLFTALKYDIVPVVFGGANYSRIAPRHSYIDALAFESPEKLAEYLVALSRNYTEYAAYFKWKESQSVEPLHSAYCELCTKLHSDPTVRRSSSYQDIKAWWLEQSRCRVWENVFTTEDQTGPR</sequence>
<evidence type="ECO:0000256" key="5">
    <source>
        <dbReference type="ARBA" id="ARBA00022679"/>
    </source>
</evidence>
<evidence type="ECO:0000256" key="1">
    <source>
        <dbReference type="ARBA" id="ARBA00004447"/>
    </source>
</evidence>
<dbReference type="InterPro" id="IPR031481">
    <property type="entry name" value="Glyco_tran_10_N"/>
</dbReference>
<dbReference type="Pfam" id="PF17039">
    <property type="entry name" value="Glyco_tran_10_N"/>
    <property type="match status" value="1"/>
</dbReference>
<evidence type="ECO:0000259" key="13">
    <source>
        <dbReference type="Pfam" id="PF00852"/>
    </source>
</evidence>
<organism evidence="15">
    <name type="scientific">Rhipicephalus zambeziensis</name>
    <dbReference type="NCBI Taxonomy" id="60191"/>
    <lineage>
        <taxon>Eukaryota</taxon>
        <taxon>Metazoa</taxon>
        <taxon>Ecdysozoa</taxon>
        <taxon>Arthropoda</taxon>
        <taxon>Chelicerata</taxon>
        <taxon>Arachnida</taxon>
        <taxon>Acari</taxon>
        <taxon>Parasitiformes</taxon>
        <taxon>Ixodida</taxon>
        <taxon>Ixodoidea</taxon>
        <taxon>Ixodidae</taxon>
        <taxon>Rhipicephalinae</taxon>
        <taxon>Rhipicephalus</taxon>
        <taxon>Rhipicephalus</taxon>
    </lineage>
</organism>
<evidence type="ECO:0000313" key="15">
    <source>
        <dbReference type="EMBL" id="MAA19259.1"/>
    </source>
</evidence>
<dbReference type="PANTHER" id="PTHR48438:SF1">
    <property type="entry name" value="ALPHA-(1,3)-FUCOSYLTRANSFERASE C-RELATED"/>
    <property type="match status" value="1"/>
</dbReference>
<dbReference type="EC" id="2.4.1.-" evidence="12"/>
<proteinExistence type="inferred from homology"/>
<dbReference type="GO" id="GO:0032580">
    <property type="term" value="C:Golgi cisterna membrane"/>
    <property type="evidence" value="ECO:0007669"/>
    <property type="project" value="UniProtKB-SubCell"/>
</dbReference>
<reference evidence="15" key="1">
    <citation type="journal article" date="2017" name="Parasit. Vectors">
        <title>Sialotranscriptomics of Rhipicephalus zambeziensis reveals intricate expression profiles of secretory proteins and suggests tight temporal transcriptional regulation during blood-feeding.</title>
        <authorList>
            <person name="de Castro M.H."/>
            <person name="de Klerk D."/>
            <person name="Pienaar R."/>
            <person name="Rees D.J.G."/>
            <person name="Mans B.J."/>
        </authorList>
    </citation>
    <scope>NUCLEOTIDE SEQUENCE</scope>
    <source>
        <tissue evidence="15">Salivary glands</tissue>
    </source>
</reference>
<comment type="similarity">
    <text evidence="3 12">Belongs to the glycosyltransferase 10 family.</text>
</comment>
<protein>
    <recommendedName>
        <fullName evidence="12">Fucosyltransferase</fullName>
        <ecNumber evidence="12">2.4.1.-</ecNumber>
    </recommendedName>
</protein>
<keyword evidence="6 12" id="KW-0812">Transmembrane</keyword>
<dbReference type="SUPFAM" id="SSF53756">
    <property type="entry name" value="UDP-Glycosyltransferase/glycogen phosphorylase"/>
    <property type="match status" value="1"/>
</dbReference>
<evidence type="ECO:0000256" key="2">
    <source>
        <dbReference type="ARBA" id="ARBA00004922"/>
    </source>
</evidence>
<feature type="domain" description="Fucosyltransferase C-terminal" evidence="13">
    <location>
        <begin position="207"/>
        <end position="383"/>
    </location>
</feature>
<keyword evidence="4 12" id="KW-0328">Glycosyltransferase</keyword>
<feature type="domain" description="Fucosyltransferase N-terminal" evidence="14">
    <location>
        <begin position="77"/>
        <end position="187"/>
    </location>
</feature>
<dbReference type="UniPathway" id="UPA00378"/>
<keyword evidence="5 12" id="KW-0808">Transferase</keyword>
<dbReference type="InterPro" id="IPR055270">
    <property type="entry name" value="Glyco_tran_10_C"/>
</dbReference>
<evidence type="ECO:0000256" key="7">
    <source>
        <dbReference type="ARBA" id="ARBA00022968"/>
    </source>
</evidence>
<dbReference type="AlphaFoldDB" id="A0A224YU43"/>
<keyword evidence="11" id="KW-0325">Glycoprotein</keyword>
<evidence type="ECO:0000256" key="11">
    <source>
        <dbReference type="ARBA" id="ARBA00023180"/>
    </source>
</evidence>
<evidence type="ECO:0000256" key="12">
    <source>
        <dbReference type="RuleBase" id="RU003832"/>
    </source>
</evidence>
<keyword evidence="10" id="KW-0472">Membrane</keyword>
<dbReference type="GO" id="GO:0008417">
    <property type="term" value="F:fucosyltransferase activity"/>
    <property type="evidence" value="ECO:0007669"/>
    <property type="project" value="InterPro"/>
</dbReference>
<keyword evidence="9 12" id="KW-0333">Golgi apparatus</keyword>
<evidence type="ECO:0000256" key="3">
    <source>
        <dbReference type="ARBA" id="ARBA00008919"/>
    </source>
</evidence>